<dbReference type="Proteomes" id="UP000315082">
    <property type="component" value="Chromosome"/>
</dbReference>
<sequence length="78" mass="8194">MALNMEKQAFFSTKRISNVSRSTRFPTRCNAFATGHSAPLGQNAPIVNGAQRAQDFRVGEAANASSSVPLDAARGALG</sequence>
<evidence type="ECO:0000313" key="2">
    <source>
        <dbReference type="Proteomes" id="UP000315082"/>
    </source>
</evidence>
<keyword evidence="2" id="KW-1185">Reference proteome</keyword>
<name>A0A518JSU7_9BACT</name>
<protein>
    <submittedName>
        <fullName evidence="1">Uncharacterized protein</fullName>
    </submittedName>
</protein>
<gene>
    <name evidence="1" type="ORF">Poly24_23310</name>
</gene>
<dbReference type="AlphaFoldDB" id="A0A518JSU7"/>
<proteinExistence type="predicted"/>
<accession>A0A518JSU7</accession>
<organism evidence="1 2">
    <name type="scientific">Rosistilla carotiformis</name>
    <dbReference type="NCBI Taxonomy" id="2528017"/>
    <lineage>
        <taxon>Bacteria</taxon>
        <taxon>Pseudomonadati</taxon>
        <taxon>Planctomycetota</taxon>
        <taxon>Planctomycetia</taxon>
        <taxon>Pirellulales</taxon>
        <taxon>Pirellulaceae</taxon>
        <taxon>Rosistilla</taxon>
    </lineage>
</organism>
<dbReference type="KEGG" id="rcf:Poly24_23310"/>
<evidence type="ECO:0000313" key="1">
    <source>
        <dbReference type="EMBL" id="QDV68621.1"/>
    </source>
</evidence>
<reference evidence="1 2" key="1">
    <citation type="submission" date="2019-02" db="EMBL/GenBank/DDBJ databases">
        <title>Deep-cultivation of Planctomycetes and their phenomic and genomic characterization uncovers novel biology.</title>
        <authorList>
            <person name="Wiegand S."/>
            <person name="Jogler M."/>
            <person name="Boedeker C."/>
            <person name="Pinto D."/>
            <person name="Vollmers J."/>
            <person name="Rivas-Marin E."/>
            <person name="Kohn T."/>
            <person name="Peeters S.H."/>
            <person name="Heuer A."/>
            <person name="Rast P."/>
            <person name="Oberbeckmann S."/>
            <person name="Bunk B."/>
            <person name="Jeske O."/>
            <person name="Meyerdierks A."/>
            <person name="Storesund J.E."/>
            <person name="Kallscheuer N."/>
            <person name="Luecker S."/>
            <person name="Lage O.M."/>
            <person name="Pohl T."/>
            <person name="Merkel B.J."/>
            <person name="Hornburger P."/>
            <person name="Mueller R.-W."/>
            <person name="Bruemmer F."/>
            <person name="Labrenz M."/>
            <person name="Spormann A.M."/>
            <person name="Op den Camp H."/>
            <person name="Overmann J."/>
            <person name="Amann R."/>
            <person name="Jetten M.S.M."/>
            <person name="Mascher T."/>
            <person name="Medema M.H."/>
            <person name="Devos D.P."/>
            <person name="Kaster A.-K."/>
            <person name="Ovreas L."/>
            <person name="Rohde M."/>
            <person name="Galperin M.Y."/>
            <person name="Jogler C."/>
        </authorList>
    </citation>
    <scope>NUCLEOTIDE SEQUENCE [LARGE SCALE GENOMIC DNA]</scope>
    <source>
        <strain evidence="1 2">Poly24</strain>
    </source>
</reference>
<dbReference type="EMBL" id="CP036348">
    <property type="protein sequence ID" value="QDV68621.1"/>
    <property type="molecule type" value="Genomic_DNA"/>
</dbReference>